<name>A0A4S3JHR3_9EURO</name>
<reference evidence="1 2" key="1">
    <citation type="submission" date="2019-03" db="EMBL/GenBank/DDBJ databases">
        <title>The genome sequence of a newly discovered highly antifungal drug resistant Aspergillus species, Aspergillus tanneri NIH 1004.</title>
        <authorList>
            <person name="Mounaud S."/>
            <person name="Singh I."/>
            <person name="Joardar V."/>
            <person name="Pakala S."/>
            <person name="Pakala S."/>
            <person name="Venepally P."/>
            <person name="Hoover J."/>
            <person name="Nierman W."/>
            <person name="Chung J."/>
            <person name="Losada L."/>
        </authorList>
    </citation>
    <scope>NUCLEOTIDE SEQUENCE [LARGE SCALE GENOMIC DNA]</scope>
    <source>
        <strain evidence="1 2">NIH1004</strain>
    </source>
</reference>
<comment type="caution">
    <text evidence="1">The sequence shown here is derived from an EMBL/GenBank/DDBJ whole genome shotgun (WGS) entry which is preliminary data.</text>
</comment>
<dbReference type="VEuPathDB" id="FungiDB:EYZ11_005644"/>
<proteinExistence type="predicted"/>
<keyword evidence="2" id="KW-1185">Reference proteome</keyword>
<dbReference type="AlphaFoldDB" id="A0A4S3JHR3"/>
<dbReference type="Proteomes" id="UP000308092">
    <property type="component" value="Unassembled WGS sequence"/>
</dbReference>
<sequence length="78" mass="9086">MRLAEEQLSESGFVRPEESILRRDFSSCRLNFACRLYPEAFKLPQSLFKISDVFFTPRARTPLVVTDSCGWRKIISLK</sequence>
<protein>
    <submittedName>
        <fullName evidence="1">Uncharacterized protein</fullName>
    </submittedName>
</protein>
<gene>
    <name evidence="1" type="ORF">EYZ11_005644</name>
</gene>
<organism evidence="1 2">
    <name type="scientific">Aspergillus tanneri</name>
    <dbReference type="NCBI Taxonomy" id="1220188"/>
    <lineage>
        <taxon>Eukaryota</taxon>
        <taxon>Fungi</taxon>
        <taxon>Dikarya</taxon>
        <taxon>Ascomycota</taxon>
        <taxon>Pezizomycotina</taxon>
        <taxon>Eurotiomycetes</taxon>
        <taxon>Eurotiomycetidae</taxon>
        <taxon>Eurotiales</taxon>
        <taxon>Aspergillaceae</taxon>
        <taxon>Aspergillus</taxon>
        <taxon>Aspergillus subgen. Circumdati</taxon>
    </lineage>
</organism>
<dbReference type="EMBL" id="SOSA01000184">
    <property type="protein sequence ID" value="THC94882.1"/>
    <property type="molecule type" value="Genomic_DNA"/>
</dbReference>
<accession>A0A4S3JHR3</accession>
<evidence type="ECO:0000313" key="2">
    <source>
        <dbReference type="Proteomes" id="UP000308092"/>
    </source>
</evidence>
<evidence type="ECO:0000313" key="1">
    <source>
        <dbReference type="EMBL" id="THC94882.1"/>
    </source>
</evidence>